<dbReference type="Proteomes" id="UP000626109">
    <property type="component" value="Unassembled WGS sequence"/>
</dbReference>
<feature type="domain" description="PDZ" evidence="2">
    <location>
        <begin position="211"/>
        <end position="267"/>
    </location>
</feature>
<reference evidence="3" key="1">
    <citation type="submission" date="2021-02" db="EMBL/GenBank/DDBJ databases">
        <authorList>
            <person name="Dougan E. K."/>
            <person name="Rhodes N."/>
            <person name="Thang M."/>
            <person name="Chan C."/>
        </authorList>
    </citation>
    <scope>NUCLEOTIDE SEQUENCE</scope>
</reference>
<dbReference type="InterPro" id="IPR001478">
    <property type="entry name" value="PDZ"/>
</dbReference>
<dbReference type="Proteomes" id="UP000654075">
    <property type="component" value="Unassembled WGS sequence"/>
</dbReference>
<dbReference type="EMBL" id="CAJNNV010008341">
    <property type="protein sequence ID" value="CAE8596089.1"/>
    <property type="molecule type" value="Genomic_DNA"/>
</dbReference>
<gene>
    <name evidence="3" type="ORF">PGLA1383_LOCUS14559</name>
    <name evidence="4" type="ORF">PGLA2088_LOCUS34520</name>
</gene>
<comment type="caution">
    <text evidence="3">The sequence shown here is derived from an EMBL/GenBank/DDBJ whole genome shotgun (WGS) entry which is preliminary data.</text>
</comment>
<proteinExistence type="predicted"/>
<organism evidence="3 5">
    <name type="scientific">Polarella glacialis</name>
    <name type="common">Dinoflagellate</name>
    <dbReference type="NCBI Taxonomy" id="89957"/>
    <lineage>
        <taxon>Eukaryota</taxon>
        <taxon>Sar</taxon>
        <taxon>Alveolata</taxon>
        <taxon>Dinophyceae</taxon>
        <taxon>Suessiales</taxon>
        <taxon>Suessiaceae</taxon>
        <taxon>Polarella</taxon>
    </lineage>
</organism>
<sequence length="545" mass="59818">MSLQLDPGGGQSQDMPDDESNVHDLDDLATNDYVSAPLPIFEGGEHHSPEAVLSPSATEDPEDGAGAGAEQSRGEHGADVNHSPVASILEDPEDGGGAESECDSTARAMAASSSSNSARPLFQTLQGPSSKQMDLIEEDMEDRIELDLQDEDEDEDEEMKGVEMSRGPAMPSESSSSSTFPVRAAALGFGESSRSPSAMGAPVSPLGKSFQVSIQRISDYPLGLQVSQSGSSALLVGAVREQSLAGTWNTFNPEKAIRINDLILEVNQIRRNPQMMINELRTAPVFYITLQRRDELFQQQDLDVLSGAPSENVFEEPQDVNSWQPRSVVAKMRVAEAQERENRAKLVKHSMQTITQSPGPHAFHVWEAAAEWCLDQHYPTYLHKERGYLGVFGYGVLDEKTWSPNSQSPTLTFRLEQHIEQAGCTWYLVQCSLQIFEQPDLLQWEAPRRLTQMRTNLHDTIKLASDEQQYSELFGETPFARTTAPKGSTARLAAWLSSLAKAINRHRVHPAVAARTLAFFLAPLPRKPSEAPTVYGKSSPSTVAM</sequence>
<feature type="region of interest" description="Disordered" evidence="1">
    <location>
        <begin position="149"/>
        <end position="179"/>
    </location>
</feature>
<feature type="compositionally biased region" description="Acidic residues" evidence="1">
    <location>
        <begin position="149"/>
        <end position="158"/>
    </location>
</feature>
<dbReference type="OrthoDB" id="408183at2759"/>
<name>A0A813E4S8_POLGL</name>
<dbReference type="AlphaFoldDB" id="A0A813E4S8"/>
<feature type="region of interest" description="Disordered" evidence="1">
    <location>
        <begin position="1"/>
        <end position="131"/>
    </location>
</feature>
<protein>
    <recommendedName>
        <fullName evidence="2">PDZ domain-containing protein</fullName>
    </recommendedName>
</protein>
<dbReference type="PROSITE" id="PS50106">
    <property type="entry name" value="PDZ"/>
    <property type="match status" value="1"/>
</dbReference>
<evidence type="ECO:0000256" key="1">
    <source>
        <dbReference type="SAM" id="MobiDB-lite"/>
    </source>
</evidence>
<keyword evidence="5" id="KW-1185">Reference proteome</keyword>
<feature type="compositionally biased region" description="Acidic residues" evidence="1">
    <location>
        <begin position="90"/>
        <end position="102"/>
    </location>
</feature>
<evidence type="ECO:0000259" key="2">
    <source>
        <dbReference type="PROSITE" id="PS50106"/>
    </source>
</evidence>
<dbReference type="EMBL" id="CAJNNW010031391">
    <property type="protein sequence ID" value="CAE8707384.1"/>
    <property type="molecule type" value="Genomic_DNA"/>
</dbReference>
<evidence type="ECO:0000313" key="4">
    <source>
        <dbReference type="EMBL" id="CAE8707384.1"/>
    </source>
</evidence>
<evidence type="ECO:0000313" key="3">
    <source>
        <dbReference type="EMBL" id="CAE8596089.1"/>
    </source>
</evidence>
<accession>A0A813E4S8</accession>
<evidence type="ECO:0000313" key="5">
    <source>
        <dbReference type="Proteomes" id="UP000654075"/>
    </source>
</evidence>
<feature type="compositionally biased region" description="Low complexity" evidence="1">
    <location>
        <begin position="105"/>
        <end position="118"/>
    </location>
</feature>